<keyword evidence="4" id="KW-1185">Reference proteome</keyword>
<dbReference type="InterPro" id="IPR006976">
    <property type="entry name" value="VanZ-like"/>
</dbReference>
<evidence type="ECO:0000313" key="4">
    <source>
        <dbReference type="Proteomes" id="UP001157160"/>
    </source>
</evidence>
<feature type="transmembrane region" description="Helical" evidence="1">
    <location>
        <begin position="115"/>
        <end position="132"/>
    </location>
</feature>
<feature type="transmembrane region" description="Helical" evidence="1">
    <location>
        <begin position="61"/>
        <end position="79"/>
    </location>
</feature>
<accession>A0AA37UQ55</accession>
<dbReference type="EMBL" id="BSUL01000001">
    <property type="protein sequence ID" value="GMA28941.1"/>
    <property type="molecule type" value="Genomic_DNA"/>
</dbReference>
<organism evidence="3 4">
    <name type="scientific">Arenivirga flava</name>
    <dbReference type="NCBI Taxonomy" id="1930060"/>
    <lineage>
        <taxon>Bacteria</taxon>
        <taxon>Bacillati</taxon>
        <taxon>Actinomycetota</taxon>
        <taxon>Actinomycetes</taxon>
        <taxon>Micrococcales</taxon>
        <taxon>Microbacteriaceae</taxon>
        <taxon>Arenivirga</taxon>
    </lineage>
</organism>
<dbReference type="Proteomes" id="UP001157160">
    <property type="component" value="Unassembled WGS sequence"/>
</dbReference>
<dbReference type="RefSeq" id="WP_284232578.1">
    <property type="nucleotide sequence ID" value="NZ_BSUL01000001.1"/>
</dbReference>
<sequence>MRGPTDAPRGRRRIALAALGVYGAGLLLVVLWPQHVDRDIVPLIERVHEWFPPVTHARVEFAANVLLFVPPAALLAALLRRRRWLVAPIGVAASGLIELAQDALLPGRTADLRDVLANGTGAVLGLLLALVLDWRRARRLRRAPGYDLAGARRA</sequence>
<feature type="transmembrane region" description="Helical" evidence="1">
    <location>
        <begin position="12"/>
        <end position="32"/>
    </location>
</feature>
<keyword evidence="1" id="KW-0472">Membrane</keyword>
<evidence type="ECO:0000259" key="2">
    <source>
        <dbReference type="Pfam" id="PF04892"/>
    </source>
</evidence>
<keyword evidence="1" id="KW-0812">Transmembrane</keyword>
<feature type="transmembrane region" description="Helical" evidence="1">
    <location>
        <begin position="84"/>
        <end position="103"/>
    </location>
</feature>
<dbReference type="AlphaFoldDB" id="A0AA37UQ55"/>
<reference evidence="3 4" key="1">
    <citation type="journal article" date="2014" name="Int. J. Syst. Evol. Microbiol.">
        <title>Complete genome sequence of Corynebacterium casei LMG S-19264T (=DSM 44701T), isolated from a smear-ripened cheese.</title>
        <authorList>
            <consortium name="US DOE Joint Genome Institute (JGI-PGF)"/>
            <person name="Walter F."/>
            <person name="Albersmeier A."/>
            <person name="Kalinowski J."/>
            <person name="Ruckert C."/>
        </authorList>
    </citation>
    <scope>NUCLEOTIDE SEQUENCE [LARGE SCALE GENOMIC DNA]</scope>
    <source>
        <strain evidence="3 4">NBRC 112289</strain>
    </source>
</reference>
<gene>
    <name evidence="3" type="ORF">GCM10025874_21940</name>
</gene>
<evidence type="ECO:0000313" key="3">
    <source>
        <dbReference type="EMBL" id="GMA28941.1"/>
    </source>
</evidence>
<proteinExistence type="predicted"/>
<dbReference type="Pfam" id="PF04892">
    <property type="entry name" value="VanZ"/>
    <property type="match status" value="1"/>
</dbReference>
<protein>
    <recommendedName>
        <fullName evidence="2">VanZ-like domain-containing protein</fullName>
    </recommendedName>
</protein>
<name>A0AA37UQ55_9MICO</name>
<keyword evidence="1" id="KW-1133">Transmembrane helix</keyword>
<comment type="caution">
    <text evidence="3">The sequence shown here is derived from an EMBL/GenBank/DDBJ whole genome shotgun (WGS) entry which is preliminary data.</text>
</comment>
<evidence type="ECO:0000256" key="1">
    <source>
        <dbReference type="SAM" id="Phobius"/>
    </source>
</evidence>
<feature type="domain" description="VanZ-like" evidence="2">
    <location>
        <begin position="48"/>
        <end position="132"/>
    </location>
</feature>